<sequence>MYDNSNNKIGKKTVVKCKSSLYEKELLKFLATKNSIPSSKDKEVKINFDNTLTKEEILKFNDADFKSKILNESPVLHNFIITLLEKGNSHYINKSLIIYNNDTNIQEPEFVEKLILSSNFPNTEVFVNNIENNNNLLSKDKSIELFKDRFKIYARNDSNNGVEDYLSPIFNANTNNNNHNVEISFLKINNLNVIPVIQFPKIFEYIKLHENRELIQFLFKYLLIYDNLKYNENSSFFIDDHHFMTLCLLINEKTNSNGKIEYPLLKQFYEIINNLDSNIPNSKFINIFDPVNKFPQILKLKEYELSSLFRKMDSSFKKEYNSIESRIKNIENAEVKTFVEHFMKISLLIKFIVSQIINVTIQLGCNNYTSSSSNKEGIEIPSLDEFDTIKMILAKILCLKDNYAFSNGKDLTISYNMNSSKKTTLNQLKKFDGPKSSSTDKIGNNVGKNGNVLTNGKKNSKHNNIEESDEYLDYSFLINWIVPLLNRFFRLPITLPKFYTVEKLSFNNFNGIFKNEMYFILLSLANFKKLSSEIPDIISTLNINDCYIIGDDIEIDALENVNAVSFVDEDKEKIKNLKKISVEDMKKWKHYLVNEYETTKLKNESISEELNEKIDKLDTVRFNKIPNLINGKFDELLNSSTDLIDTAKFVAAEVTSTDNKELNTESKYYKYFQDESSISDDLNVNNLKLVLQKAKDQVSMLETRFKDVLEDCEKEFKPEGQNEKEIEELNEKNSKLDSYLITLQEEYKSVSDLAYNKVTQTNQLKKLLLHKEKYMKILESEAKTIEQSENSSSLKKVSVQNENYQSLLQILKFKHEKLLKQEK</sequence>
<dbReference type="EMBL" id="LXPE01000011">
    <property type="protein sequence ID" value="OBA27045.1"/>
    <property type="molecule type" value="Genomic_DNA"/>
</dbReference>
<keyword evidence="4" id="KW-1185">Reference proteome</keyword>
<name>A0A1B7TEF4_9ASCO</name>
<dbReference type="OrthoDB" id="3972480at2759"/>
<organism evidence="3 4">
    <name type="scientific">Hanseniaspora valbyensis NRRL Y-1626</name>
    <dbReference type="NCBI Taxonomy" id="766949"/>
    <lineage>
        <taxon>Eukaryota</taxon>
        <taxon>Fungi</taxon>
        <taxon>Dikarya</taxon>
        <taxon>Ascomycota</taxon>
        <taxon>Saccharomycotina</taxon>
        <taxon>Saccharomycetes</taxon>
        <taxon>Saccharomycodales</taxon>
        <taxon>Saccharomycodaceae</taxon>
        <taxon>Hanseniaspora</taxon>
    </lineage>
</organism>
<evidence type="ECO:0000313" key="3">
    <source>
        <dbReference type="EMBL" id="OBA27045.1"/>
    </source>
</evidence>
<evidence type="ECO:0000313" key="4">
    <source>
        <dbReference type="Proteomes" id="UP000092321"/>
    </source>
</evidence>
<reference evidence="4" key="1">
    <citation type="journal article" date="2016" name="Proc. Natl. Acad. Sci. U.S.A.">
        <title>Comparative genomics of biotechnologically important yeasts.</title>
        <authorList>
            <person name="Riley R."/>
            <person name="Haridas S."/>
            <person name="Wolfe K.H."/>
            <person name="Lopes M.R."/>
            <person name="Hittinger C.T."/>
            <person name="Goeker M."/>
            <person name="Salamov A.A."/>
            <person name="Wisecaver J.H."/>
            <person name="Long T.M."/>
            <person name="Calvey C.H."/>
            <person name="Aerts A.L."/>
            <person name="Barry K.W."/>
            <person name="Choi C."/>
            <person name="Clum A."/>
            <person name="Coughlan A.Y."/>
            <person name="Deshpande S."/>
            <person name="Douglass A.P."/>
            <person name="Hanson S.J."/>
            <person name="Klenk H.-P."/>
            <person name="LaButti K.M."/>
            <person name="Lapidus A."/>
            <person name="Lindquist E.A."/>
            <person name="Lipzen A.M."/>
            <person name="Meier-Kolthoff J.P."/>
            <person name="Ohm R.A."/>
            <person name="Otillar R.P."/>
            <person name="Pangilinan J.L."/>
            <person name="Peng Y."/>
            <person name="Rokas A."/>
            <person name="Rosa C.A."/>
            <person name="Scheuner C."/>
            <person name="Sibirny A.A."/>
            <person name="Slot J.C."/>
            <person name="Stielow J.B."/>
            <person name="Sun H."/>
            <person name="Kurtzman C.P."/>
            <person name="Blackwell M."/>
            <person name="Grigoriev I.V."/>
            <person name="Jeffries T.W."/>
        </authorList>
    </citation>
    <scope>NUCLEOTIDE SEQUENCE [LARGE SCALE GENOMIC DNA]</scope>
    <source>
        <strain evidence="4">NRRL Y-1626</strain>
    </source>
</reference>
<feature type="region of interest" description="Disordered" evidence="2">
    <location>
        <begin position="431"/>
        <end position="461"/>
    </location>
</feature>
<proteinExistence type="predicted"/>
<gene>
    <name evidence="3" type="ORF">HANVADRAFT_52593</name>
</gene>
<keyword evidence="1" id="KW-0175">Coiled coil</keyword>
<evidence type="ECO:0000256" key="2">
    <source>
        <dbReference type="SAM" id="MobiDB-lite"/>
    </source>
</evidence>
<feature type="coiled-coil region" evidence="1">
    <location>
        <begin position="684"/>
        <end position="746"/>
    </location>
</feature>
<dbReference type="Proteomes" id="UP000092321">
    <property type="component" value="Unassembled WGS sequence"/>
</dbReference>
<feature type="compositionally biased region" description="Low complexity" evidence="2">
    <location>
        <begin position="441"/>
        <end position="457"/>
    </location>
</feature>
<protein>
    <submittedName>
        <fullName evidence="3">Uncharacterized protein</fullName>
    </submittedName>
</protein>
<dbReference type="AlphaFoldDB" id="A0A1B7TEF4"/>
<evidence type="ECO:0000256" key="1">
    <source>
        <dbReference type="SAM" id="Coils"/>
    </source>
</evidence>
<comment type="caution">
    <text evidence="3">The sequence shown here is derived from an EMBL/GenBank/DDBJ whole genome shotgun (WGS) entry which is preliminary data.</text>
</comment>
<accession>A0A1B7TEF4</accession>